<dbReference type="Gene3D" id="3.30.40.10">
    <property type="entry name" value="Zinc/RING finger domain, C3HC4 (zinc finger)"/>
    <property type="match status" value="1"/>
</dbReference>
<evidence type="ECO:0000313" key="12">
    <source>
        <dbReference type="RefSeq" id="XP_022288751.1"/>
    </source>
</evidence>
<feature type="compositionally biased region" description="Polar residues" evidence="7">
    <location>
        <begin position="26"/>
        <end position="35"/>
    </location>
</feature>
<proteinExistence type="inferred from homology"/>
<dbReference type="RefSeq" id="XP_022288754.1">
    <property type="nucleotide sequence ID" value="XM_022433046.1"/>
</dbReference>
<keyword evidence="9" id="KW-1185">Reference proteome</keyword>
<protein>
    <submittedName>
        <fullName evidence="10 11">Inhibitor of apoptosis</fullName>
    </submittedName>
</protein>
<dbReference type="RefSeq" id="XP_022288753.1">
    <property type="nucleotide sequence ID" value="XM_022433045.1"/>
</dbReference>
<dbReference type="RefSeq" id="XP_022288749.1">
    <property type="nucleotide sequence ID" value="XM_022433041.1"/>
</dbReference>
<dbReference type="PANTHER" id="PTHR10044">
    <property type="entry name" value="INHIBITOR OF APOPTOSIS"/>
    <property type="match status" value="1"/>
</dbReference>
<keyword evidence="2" id="KW-0053">Apoptosis</keyword>
<dbReference type="Proteomes" id="UP000694844">
    <property type="component" value="Chromosome 6"/>
</dbReference>
<evidence type="ECO:0000313" key="9">
    <source>
        <dbReference type="Proteomes" id="UP000694844"/>
    </source>
</evidence>
<feature type="compositionally biased region" description="Basic and acidic residues" evidence="7">
    <location>
        <begin position="60"/>
        <end position="75"/>
    </location>
</feature>
<evidence type="ECO:0000259" key="8">
    <source>
        <dbReference type="PROSITE" id="PS50089"/>
    </source>
</evidence>
<dbReference type="SMART" id="SM00184">
    <property type="entry name" value="RING"/>
    <property type="match status" value="1"/>
</dbReference>
<comment type="similarity">
    <text evidence="1">Belongs to the IAP family.</text>
</comment>
<dbReference type="InterPro" id="IPR001370">
    <property type="entry name" value="BIR_rpt"/>
</dbReference>
<feature type="domain" description="RING-type" evidence="8">
    <location>
        <begin position="549"/>
        <end position="584"/>
    </location>
</feature>
<dbReference type="Gene3D" id="1.10.1170.10">
    <property type="entry name" value="Inhibitor Of Apoptosis Protein (2mihbC-IAP-1), Chain A"/>
    <property type="match status" value="2"/>
</dbReference>
<dbReference type="GO" id="GO:0005634">
    <property type="term" value="C:nucleus"/>
    <property type="evidence" value="ECO:0007669"/>
    <property type="project" value="TreeGrafter"/>
</dbReference>
<feature type="compositionally biased region" description="Basic and acidic residues" evidence="7">
    <location>
        <begin position="1"/>
        <end position="25"/>
    </location>
</feature>
<keyword evidence="3" id="KW-0479">Metal-binding</keyword>
<dbReference type="Pfam" id="PF13920">
    <property type="entry name" value="zf-C3HC4_3"/>
    <property type="match status" value="1"/>
</dbReference>
<accession>A0A8B8AFL3</accession>
<dbReference type="GO" id="GO:0051726">
    <property type="term" value="P:regulation of cell cycle"/>
    <property type="evidence" value="ECO:0007669"/>
    <property type="project" value="TreeGrafter"/>
</dbReference>
<dbReference type="RefSeq" id="XP_022288750.1">
    <property type="nucleotide sequence ID" value="XM_022433042.1"/>
</dbReference>
<feature type="region of interest" description="Disordered" evidence="7">
    <location>
        <begin position="186"/>
        <end position="234"/>
    </location>
</feature>
<dbReference type="KEGG" id="cvn:111100894"/>
<evidence type="ECO:0000256" key="3">
    <source>
        <dbReference type="ARBA" id="ARBA00022723"/>
    </source>
</evidence>
<dbReference type="AlphaFoldDB" id="A0A8B8AFL3"/>
<feature type="compositionally biased region" description="Low complexity" evidence="7">
    <location>
        <begin position="518"/>
        <end position="527"/>
    </location>
</feature>
<evidence type="ECO:0000313" key="13">
    <source>
        <dbReference type="RefSeq" id="XP_022288752.1"/>
    </source>
</evidence>
<dbReference type="PANTHER" id="PTHR10044:SF139">
    <property type="entry name" value="DEATH-ASSOCIATED INHIBITOR OF APOPTOSIS 2"/>
    <property type="match status" value="1"/>
</dbReference>
<evidence type="ECO:0000313" key="10">
    <source>
        <dbReference type="RefSeq" id="XP_022288749.1"/>
    </source>
</evidence>
<dbReference type="GO" id="GO:0043027">
    <property type="term" value="F:cysteine-type endopeptidase inhibitor activity involved in apoptotic process"/>
    <property type="evidence" value="ECO:0007669"/>
    <property type="project" value="TreeGrafter"/>
</dbReference>
<evidence type="ECO:0000313" key="11">
    <source>
        <dbReference type="RefSeq" id="XP_022288750.1"/>
    </source>
</evidence>
<evidence type="ECO:0000256" key="1">
    <source>
        <dbReference type="ARBA" id="ARBA00006672"/>
    </source>
</evidence>
<dbReference type="RefSeq" id="XP_022288751.1">
    <property type="nucleotide sequence ID" value="XM_022433043.1"/>
</dbReference>
<reference evidence="10 11" key="1">
    <citation type="submission" date="2025-04" db="UniProtKB">
        <authorList>
            <consortium name="RefSeq"/>
        </authorList>
    </citation>
    <scope>IDENTIFICATION</scope>
    <source>
        <tissue evidence="10 11">Whole sample</tissue>
    </source>
</reference>
<dbReference type="RefSeq" id="XP_022288752.1">
    <property type="nucleotide sequence ID" value="XM_022433044.1"/>
</dbReference>
<evidence type="ECO:0000256" key="4">
    <source>
        <dbReference type="ARBA" id="ARBA00022771"/>
    </source>
</evidence>
<dbReference type="CDD" id="cd16713">
    <property type="entry name" value="RING-HC_BIRC2_3_7"/>
    <property type="match status" value="1"/>
</dbReference>
<evidence type="ECO:0000256" key="7">
    <source>
        <dbReference type="SAM" id="MobiDB-lite"/>
    </source>
</evidence>
<dbReference type="GO" id="GO:0008270">
    <property type="term" value="F:zinc ion binding"/>
    <property type="evidence" value="ECO:0007669"/>
    <property type="project" value="UniProtKB-KW"/>
</dbReference>
<dbReference type="FunFam" id="1.10.1170.10:FF:000003">
    <property type="entry name" value="E3 ubiquitin-protein ligase XIAP"/>
    <property type="match status" value="1"/>
</dbReference>
<dbReference type="SUPFAM" id="SSF57924">
    <property type="entry name" value="Inhibitor of apoptosis (IAP) repeat"/>
    <property type="match status" value="2"/>
</dbReference>
<keyword evidence="5" id="KW-0862">Zinc</keyword>
<dbReference type="InterPro" id="IPR001841">
    <property type="entry name" value="Znf_RING"/>
</dbReference>
<name>A0A8B8AFL3_CRAVI</name>
<feature type="region of interest" description="Disordered" evidence="7">
    <location>
        <begin position="495"/>
        <end position="531"/>
    </location>
</feature>
<dbReference type="InterPro" id="IPR050784">
    <property type="entry name" value="IAP"/>
</dbReference>
<dbReference type="PROSITE" id="PS50089">
    <property type="entry name" value="ZF_RING_2"/>
    <property type="match status" value="1"/>
</dbReference>
<dbReference type="GO" id="GO:0006915">
    <property type="term" value="P:apoptotic process"/>
    <property type="evidence" value="ECO:0007669"/>
    <property type="project" value="UniProtKB-KW"/>
</dbReference>
<evidence type="ECO:0000256" key="5">
    <source>
        <dbReference type="ARBA" id="ARBA00022833"/>
    </source>
</evidence>
<dbReference type="SMART" id="SM00238">
    <property type="entry name" value="BIR"/>
    <property type="match status" value="2"/>
</dbReference>
<keyword evidence="4 6" id="KW-0863">Zinc-finger</keyword>
<dbReference type="InterPro" id="IPR013083">
    <property type="entry name" value="Znf_RING/FYVE/PHD"/>
</dbReference>
<dbReference type="CDD" id="cd00022">
    <property type="entry name" value="BIR"/>
    <property type="match status" value="2"/>
</dbReference>
<dbReference type="FunFam" id="1.10.1170.10:FF:000002">
    <property type="entry name" value="Baculoviral IAP repeat containing 7"/>
    <property type="match status" value="1"/>
</dbReference>
<evidence type="ECO:0000256" key="2">
    <source>
        <dbReference type="ARBA" id="ARBA00022703"/>
    </source>
</evidence>
<evidence type="ECO:0000256" key="6">
    <source>
        <dbReference type="PROSITE-ProRule" id="PRU00175"/>
    </source>
</evidence>
<dbReference type="OrthoDB" id="4034597at2759"/>
<evidence type="ECO:0000313" key="14">
    <source>
        <dbReference type="RefSeq" id="XP_022288753.1"/>
    </source>
</evidence>
<dbReference type="PROSITE" id="PS50143">
    <property type="entry name" value="BIR_REPEAT_2"/>
    <property type="match status" value="2"/>
</dbReference>
<evidence type="ECO:0000313" key="15">
    <source>
        <dbReference type="RefSeq" id="XP_022288754.1"/>
    </source>
</evidence>
<dbReference type="GO" id="GO:0005737">
    <property type="term" value="C:cytoplasm"/>
    <property type="evidence" value="ECO:0007669"/>
    <property type="project" value="TreeGrafter"/>
</dbReference>
<dbReference type="GO" id="GO:0043066">
    <property type="term" value="P:negative regulation of apoptotic process"/>
    <property type="evidence" value="ECO:0007669"/>
    <property type="project" value="TreeGrafter"/>
</dbReference>
<sequence length="596" mass="66529">MNCEEGKERVSSLRQQMGKDEHEYQRNSTAGNAKSQPIEGHRKNVSSFLPRADHLTINGSEREKSQKNISRDSRSVQEFVQKEIIRDTQNDASLSETSSFHSMNMELIRLRSFQNFPAARMVSTLQLARQGFYHSGEGDMVICFACGGRKQNWRSEDIIDVVHRSLSPNCPLLMSLPTTNVQVGDSIRNGHKDPPFKTNEEQQSETTRTECLTSNEQPTSKNIATRKGSAKEETGNTTLNTCTIALDQQTLSNKRNGDTHIPTPKLNPIDHLTRARLQQEKIDAFLQGLDPLGINFDRPKYPSYAVVAVRISSFSHWPSTLTQTPRALAIAGFFYAGYGDYTRCFFCGGGLRNWEPGDDPWTEHARWFPKCAFTRQNKGDQFVALVQVQHQELVALEASNGHHNEQTNGLDLASNENSSQLDVTSLPAFQSIQEMGYQSHIIRRAFDLLKKTKEPIDVKAEDLLDVIVDMEENAGNDILPSSVTGTTQEVKEVKVTATRSNTDTNNTQGKLTNPSVKSTTTGSGTSGAEQEITQSLLEENRQLKDLMICKICMENEASIAMLPCGHLCCCTDCAPAMRKCPICRQFVKGTVRTWLA</sequence>
<dbReference type="Pfam" id="PF00653">
    <property type="entry name" value="BIR"/>
    <property type="match status" value="2"/>
</dbReference>
<gene>
    <name evidence="10 11 12 13 14 15" type="primary">LOC111100894</name>
</gene>
<feature type="region of interest" description="Disordered" evidence="7">
    <location>
        <begin position="1"/>
        <end position="75"/>
    </location>
</feature>
<organism evidence="9 10">
    <name type="scientific">Crassostrea virginica</name>
    <name type="common">Eastern oyster</name>
    <dbReference type="NCBI Taxonomy" id="6565"/>
    <lineage>
        <taxon>Eukaryota</taxon>
        <taxon>Metazoa</taxon>
        <taxon>Spiralia</taxon>
        <taxon>Lophotrochozoa</taxon>
        <taxon>Mollusca</taxon>
        <taxon>Bivalvia</taxon>
        <taxon>Autobranchia</taxon>
        <taxon>Pteriomorphia</taxon>
        <taxon>Ostreida</taxon>
        <taxon>Ostreoidea</taxon>
        <taxon>Ostreidae</taxon>
        <taxon>Crassostrea</taxon>
    </lineage>
</organism>
<dbReference type="GeneID" id="111100894"/>
<feature type="compositionally biased region" description="Polar residues" evidence="7">
    <location>
        <begin position="204"/>
        <end position="223"/>
    </location>
</feature>
<feature type="compositionally biased region" description="Basic and acidic residues" evidence="7">
    <location>
        <begin position="188"/>
        <end position="200"/>
    </location>
</feature>
<feature type="compositionally biased region" description="Polar residues" evidence="7">
    <location>
        <begin position="497"/>
        <end position="517"/>
    </location>
</feature>